<dbReference type="KEGG" id="spad:DVK44_19015"/>
<evidence type="ECO:0000313" key="3">
    <source>
        <dbReference type="Proteomes" id="UP000253868"/>
    </source>
</evidence>
<proteinExistence type="predicted"/>
<feature type="region of interest" description="Disordered" evidence="1">
    <location>
        <begin position="25"/>
        <end position="61"/>
    </location>
</feature>
<keyword evidence="3" id="KW-1185">Reference proteome</keyword>
<dbReference type="RefSeq" id="WP_114660725.1">
    <property type="nucleotide sequence ID" value="NZ_CP031194.1"/>
</dbReference>
<gene>
    <name evidence="2" type="ORF">DVK44_19015</name>
</gene>
<dbReference type="AlphaFoldDB" id="A0A345HRS1"/>
<feature type="compositionally biased region" description="Basic and acidic residues" evidence="1">
    <location>
        <begin position="43"/>
        <end position="61"/>
    </location>
</feature>
<protein>
    <submittedName>
        <fullName evidence="2">Uncharacterized protein</fullName>
    </submittedName>
</protein>
<evidence type="ECO:0000313" key="2">
    <source>
        <dbReference type="EMBL" id="AXG79395.1"/>
    </source>
</evidence>
<evidence type="ECO:0000256" key="1">
    <source>
        <dbReference type="SAM" id="MobiDB-lite"/>
    </source>
</evidence>
<reference evidence="3" key="1">
    <citation type="submission" date="2018-07" db="EMBL/GenBank/DDBJ databases">
        <authorList>
            <person name="Zhao J."/>
        </authorList>
    </citation>
    <scope>NUCLEOTIDE SEQUENCE [LARGE SCALE GENOMIC DNA]</scope>
    <source>
        <strain evidence="3">GSSD-12</strain>
    </source>
</reference>
<dbReference type="EMBL" id="CP031194">
    <property type="protein sequence ID" value="AXG79395.1"/>
    <property type="molecule type" value="Genomic_DNA"/>
</dbReference>
<organism evidence="2 3">
    <name type="scientific">Streptomyces paludis</name>
    <dbReference type="NCBI Taxonomy" id="2282738"/>
    <lineage>
        <taxon>Bacteria</taxon>
        <taxon>Bacillati</taxon>
        <taxon>Actinomycetota</taxon>
        <taxon>Actinomycetes</taxon>
        <taxon>Kitasatosporales</taxon>
        <taxon>Streptomycetaceae</taxon>
        <taxon>Streptomyces</taxon>
    </lineage>
</organism>
<dbReference type="Proteomes" id="UP000253868">
    <property type="component" value="Chromosome"/>
</dbReference>
<name>A0A345HRS1_9ACTN</name>
<dbReference type="OrthoDB" id="4256211at2"/>
<sequence>MGSPLPQPEEGDIRFNGTTVEYFDGTGWVQHEELPEDQAPPDLRGHEGDFAGPDDHPPFPG</sequence>
<accession>A0A345HRS1</accession>